<keyword evidence="2" id="KW-1185">Reference proteome</keyword>
<proteinExistence type="predicted"/>
<dbReference type="Proteomes" id="UP000297703">
    <property type="component" value="Unassembled WGS sequence"/>
</dbReference>
<reference evidence="1 2" key="1">
    <citation type="submission" date="2019-04" db="EMBL/GenBank/DDBJ databases">
        <title>Draft genome of the big-headed turtle Platysternon megacephalum.</title>
        <authorList>
            <person name="Gong S."/>
        </authorList>
    </citation>
    <scope>NUCLEOTIDE SEQUENCE [LARGE SCALE GENOMIC DNA]</scope>
    <source>
        <strain evidence="1">DO16091913</strain>
        <tissue evidence="1">Muscle</tissue>
    </source>
</reference>
<protein>
    <submittedName>
        <fullName evidence="1">Collagenase 3</fullName>
    </submittedName>
</protein>
<dbReference type="AlphaFoldDB" id="A0A4D9ERU9"/>
<organism evidence="1 2">
    <name type="scientific">Platysternon megacephalum</name>
    <name type="common">big-headed turtle</name>
    <dbReference type="NCBI Taxonomy" id="55544"/>
    <lineage>
        <taxon>Eukaryota</taxon>
        <taxon>Metazoa</taxon>
        <taxon>Chordata</taxon>
        <taxon>Craniata</taxon>
        <taxon>Vertebrata</taxon>
        <taxon>Euteleostomi</taxon>
        <taxon>Archelosauria</taxon>
        <taxon>Testudinata</taxon>
        <taxon>Testudines</taxon>
        <taxon>Cryptodira</taxon>
        <taxon>Durocryptodira</taxon>
        <taxon>Testudinoidea</taxon>
        <taxon>Platysternidae</taxon>
        <taxon>Platysternon</taxon>
    </lineage>
</organism>
<accession>A0A4D9ERU9</accession>
<gene>
    <name evidence="1" type="ORF">DR999_PMT03561</name>
</gene>
<dbReference type="EMBL" id="QXTE01000017">
    <property type="protein sequence ID" value="TFK13136.1"/>
    <property type="molecule type" value="Genomic_DNA"/>
</dbReference>
<reference evidence="1 2" key="2">
    <citation type="submission" date="2019-04" db="EMBL/GenBank/DDBJ databases">
        <title>The genome sequence of big-headed turtle.</title>
        <authorList>
            <person name="Gong S."/>
        </authorList>
    </citation>
    <scope>NUCLEOTIDE SEQUENCE [LARGE SCALE GENOMIC DNA]</scope>
    <source>
        <strain evidence="1">DO16091913</strain>
        <tissue evidence="1">Muscle</tissue>
    </source>
</reference>
<evidence type="ECO:0000313" key="1">
    <source>
        <dbReference type="EMBL" id="TFK13136.1"/>
    </source>
</evidence>
<sequence length="108" mass="11710">MAMGGKRGQGCSLCHCPSLQGDPIEKEMGLCPVGSFLKRGQRGSSVPNSAGILQQPYQECQGWSVLVLPAEPLGLLYYPGRLLSPQLKEQSAESLAKMAFLHQVHWSL</sequence>
<name>A0A4D9ERU9_9SAUR</name>
<evidence type="ECO:0000313" key="2">
    <source>
        <dbReference type="Proteomes" id="UP000297703"/>
    </source>
</evidence>
<comment type="caution">
    <text evidence="1">The sequence shown here is derived from an EMBL/GenBank/DDBJ whole genome shotgun (WGS) entry which is preliminary data.</text>
</comment>